<comment type="caution">
    <text evidence="6">The sequence shown here is derived from an EMBL/GenBank/DDBJ whole genome shotgun (WGS) entry which is preliminary data.</text>
</comment>
<dbReference type="GO" id="GO:0006508">
    <property type="term" value="P:proteolysis"/>
    <property type="evidence" value="ECO:0007669"/>
    <property type="project" value="UniProtKB-KW"/>
</dbReference>
<keyword evidence="3" id="KW-0378">Hydrolase</keyword>
<organism evidence="6 7">
    <name type="scientific">Seminavis robusta</name>
    <dbReference type="NCBI Taxonomy" id="568900"/>
    <lineage>
        <taxon>Eukaryota</taxon>
        <taxon>Sar</taxon>
        <taxon>Stramenopiles</taxon>
        <taxon>Ochrophyta</taxon>
        <taxon>Bacillariophyta</taxon>
        <taxon>Bacillariophyceae</taxon>
        <taxon>Bacillariophycidae</taxon>
        <taxon>Naviculales</taxon>
        <taxon>Naviculaceae</taxon>
        <taxon>Seminavis</taxon>
    </lineage>
</organism>
<dbReference type="SMART" id="SM01179">
    <property type="entry name" value="DUF862"/>
    <property type="match status" value="1"/>
</dbReference>
<reference evidence="6" key="1">
    <citation type="submission" date="2020-06" db="EMBL/GenBank/DDBJ databases">
        <authorList>
            <consortium name="Plant Systems Biology data submission"/>
        </authorList>
    </citation>
    <scope>NUCLEOTIDE SEQUENCE</scope>
    <source>
        <strain evidence="6">D6</strain>
    </source>
</reference>
<dbReference type="Proteomes" id="UP001153069">
    <property type="component" value="Unassembled WGS sequence"/>
</dbReference>
<feature type="domain" description="PPPDE" evidence="5">
    <location>
        <begin position="8"/>
        <end position="157"/>
    </location>
</feature>
<proteinExistence type="inferred from homology"/>
<evidence type="ECO:0000313" key="7">
    <source>
        <dbReference type="Proteomes" id="UP001153069"/>
    </source>
</evidence>
<dbReference type="PANTHER" id="PTHR12378">
    <property type="entry name" value="DESUMOYLATING ISOPEPTIDASE"/>
    <property type="match status" value="1"/>
</dbReference>
<keyword evidence="2" id="KW-0645">Protease</keyword>
<evidence type="ECO:0000256" key="3">
    <source>
        <dbReference type="ARBA" id="ARBA00022801"/>
    </source>
</evidence>
<dbReference type="Pfam" id="PF05903">
    <property type="entry name" value="Peptidase_C97"/>
    <property type="match status" value="1"/>
</dbReference>
<dbReference type="Gene3D" id="3.90.1720.30">
    <property type="entry name" value="PPPDE domains"/>
    <property type="match status" value="1"/>
</dbReference>
<dbReference type="Gene3D" id="1.25.10.10">
    <property type="entry name" value="Leucine-rich Repeat Variant"/>
    <property type="match status" value="1"/>
</dbReference>
<name>A0A9N8EWS9_9STRA</name>
<dbReference type="InterPro" id="IPR011989">
    <property type="entry name" value="ARM-like"/>
</dbReference>
<dbReference type="GO" id="GO:0070646">
    <property type="term" value="P:protein modification by small protein removal"/>
    <property type="evidence" value="ECO:0007669"/>
    <property type="project" value="TreeGrafter"/>
</dbReference>
<dbReference type="AlphaFoldDB" id="A0A9N8EWS9"/>
<dbReference type="InterPro" id="IPR008580">
    <property type="entry name" value="PPPDE_dom"/>
</dbReference>
<keyword evidence="7" id="KW-1185">Reference proteome</keyword>
<feature type="region of interest" description="Disordered" evidence="4">
    <location>
        <begin position="183"/>
        <end position="224"/>
    </location>
</feature>
<evidence type="ECO:0000313" key="6">
    <source>
        <dbReference type="EMBL" id="CAB9528557.1"/>
    </source>
</evidence>
<dbReference type="EMBL" id="CAICTM010002253">
    <property type="protein sequence ID" value="CAB9528557.1"/>
    <property type="molecule type" value="Genomic_DNA"/>
</dbReference>
<comment type="similarity">
    <text evidence="1">Belongs to the DeSI family.</text>
</comment>
<protein>
    <submittedName>
        <fullName evidence="6">Desumoylating isopeptidase</fullName>
    </submittedName>
</protein>
<dbReference type="InterPro" id="IPR042266">
    <property type="entry name" value="PPPDE_sf"/>
</dbReference>
<dbReference type="PANTHER" id="PTHR12378:SF7">
    <property type="entry name" value="DESUMOYLATING ISOPEPTIDASE 1"/>
    <property type="match status" value="1"/>
</dbReference>
<dbReference type="GO" id="GO:0008233">
    <property type="term" value="F:peptidase activity"/>
    <property type="evidence" value="ECO:0007669"/>
    <property type="project" value="UniProtKB-KW"/>
</dbReference>
<evidence type="ECO:0000256" key="1">
    <source>
        <dbReference type="ARBA" id="ARBA00008140"/>
    </source>
</evidence>
<accession>A0A9N8EWS9</accession>
<sequence>MTTTTTTHEVQLAVYDLSHGMARQLSAQFLGPAHAIEIIPHTAVVVFGQEYFFGGGIQHQDPQQFRQMMGIHPVQVLSLGQTTVTKADFDQWCQTCMQSGRYSMQSYDLLNHNCNNFSHDAAMEGLKLSKGVPDWILQVPRTFLSSPMGQMIRPMLENMQVGAAGGGGMAAPFANAPTSTFAAAPSPPPPMTNPWANMPSNTKTAATNPPKKETQNGKSASKGTPLLDSFCKPLLSSDSKTIPLCIKKITDNLQDSADKETLESIGKALTNNTNNQKLTSDQVQQACQIIHSKILQPNNKAITFALMLLRVILLQSTGQETAAQACLEWITTQITGLSSHAARAMAWLSLSNAVSLSWWAAPQDGILEAAIGDFNVESQPRQEVRQAAAAFCYNWVLQSSFSDNAELSDDQVSLLCASLESIASEPDATTKLRRVLVAARILMPLEQQVSVPAKTLMRDLGFPEAIQEVAQTTADTTGDAQKCQTLAREMLNILGG</sequence>
<dbReference type="OrthoDB" id="21221at2759"/>
<evidence type="ECO:0000256" key="4">
    <source>
        <dbReference type="SAM" id="MobiDB-lite"/>
    </source>
</evidence>
<dbReference type="PROSITE" id="PS51858">
    <property type="entry name" value="PPPDE"/>
    <property type="match status" value="1"/>
</dbReference>
<evidence type="ECO:0000259" key="5">
    <source>
        <dbReference type="PROSITE" id="PS51858"/>
    </source>
</evidence>
<gene>
    <name evidence="6" type="ORF">SEMRO_2255_G320970.1</name>
</gene>
<evidence type="ECO:0000256" key="2">
    <source>
        <dbReference type="ARBA" id="ARBA00022670"/>
    </source>
</evidence>